<proteinExistence type="predicted"/>
<evidence type="ECO:0000313" key="2">
    <source>
        <dbReference type="EMBL" id="KAK0427091.1"/>
    </source>
</evidence>
<feature type="transmembrane region" description="Helical" evidence="1">
    <location>
        <begin position="126"/>
        <end position="146"/>
    </location>
</feature>
<dbReference type="EMBL" id="JAUCMV010000001">
    <property type="protein sequence ID" value="KAK0427091.1"/>
    <property type="molecule type" value="Genomic_DNA"/>
</dbReference>
<gene>
    <name evidence="2" type="ORF">QR680_010059</name>
</gene>
<keyword evidence="1" id="KW-1133">Transmembrane helix</keyword>
<feature type="transmembrane region" description="Helical" evidence="1">
    <location>
        <begin position="226"/>
        <end position="252"/>
    </location>
</feature>
<feature type="transmembrane region" description="Helical" evidence="1">
    <location>
        <begin position="39"/>
        <end position="64"/>
    </location>
</feature>
<feature type="transmembrane region" description="Helical" evidence="1">
    <location>
        <begin position="264"/>
        <end position="288"/>
    </location>
</feature>
<dbReference type="Pfam" id="PF10318">
    <property type="entry name" value="7TM_GPCR_Srh"/>
    <property type="match status" value="1"/>
</dbReference>
<keyword evidence="3" id="KW-1185">Reference proteome</keyword>
<accession>A0AA39INX9</accession>
<protein>
    <submittedName>
        <fullName evidence="2">Uncharacterized protein</fullName>
    </submittedName>
</protein>
<keyword evidence="1" id="KW-0812">Transmembrane</keyword>
<evidence type="ECO:0000256" key="1">
    <source>
        <dbReference type="SAM" id="Phobius"/>
    </source>
</evidence>
<dbReference type="AlphaFoldDB" id="A0AA39INX9"/>
<dbReference type="Proteomes" id="UP001175271">
    <property type="component" value="Unassembled WGS sequence"/>
</dbReference>
<organism evidence="2 3">
    <name type="scientific">Steinernema hermaphroditum</name>
    <dbReference type="NCBI Taxonomy" id="289476"/>
    <lineage>
        <taxon>Eukaryota</taxon>
        <taxon>Metazoa</taxon>
        <taxon>Ecdysozoa</taxon>
        <taxon>Nematoda</taxon>
        <taxon>Chromadorea</taxon>
        <taxon>Rhabditida</taxon>
        <taxon>Tylenchina</taxon>
        <taxon>Panagrolaimomorpha</taxon>
        <taxon>Strongyloidoidea</taxon>
        <taxon>Steinernematidae</taxon>
        <taxon>Steinernema</taxon>
    </lineage>
</organism>
<keyword evidence="1" id="KW-0472">Membrane</keyword>
<dbReference type="InterPro" id="IPR019422">
    <property type="entry name" value="7TM_GPCR_serpentine_rcpt_Srh"/>
</dbReference>
<comment type="caution">
    <text evidence="2">The sequence shown here is derived from an EMBL/GenBank/DDBJ whole genome shotgun (WGS) entry which is preliminary data.</text>
</comment>
<name>A0AA39INX9_9BILA</name>
<feature type="transmembrane region" description="Helical" evidence="1">
    <location>
        <begin position="84"/>
        <end position="105"/>
    </location>
</feature>
<feature type="transmembrane region" description="Helical" evidence="1">
    <location>
        <begin position="6"/>
        <end position="27"/>
    </location>
</feature>
<sequence>MNTFLLLHYMSTLVNLFINCFTLFIIFKRTPANMRNVAATVLNIIIWNFAGNITWGIMPFYPLFPLNCYQIGGPFGRLLSKYDLGKYGFILIVLFFLNACVGVQLSFQFRWIQIALKERVQNMNKWWAYIYSASTHFWASALFYWLSQRMFLSPQDYPDFDQAYNTTPVFCMTPERSHFVAMLTVIVVSVLFASAVIIVLVYLCYRSLYNQRVTLTSRTMKMQKTFLKNLIILAHISILLGAVACTFAWAGYFFHTPNLEVLCVTAMLVVVNHGTIFDIATLVIFRYYKNAALLFIKRALRMIGLQATPIFPSIVTARESTNTTSHGTARRSIP</sequence>
<feature type="transmembrane region" description="Helical" evidence="1">
    <location>
        <begin position="179"/>
        <end position="205"/>
    </location>
</feature>
<evidence type="ECO:0000313" key="3">
    <source>
        <dbReference type="Proteomes" id="UP001175271"/>
    </source>
</evidence>
<reference evidence="2" key="1">
    <citation type="submission" date="2023-06" db="EMBL/GenBank/DDBJ databases">
        <title>Genomic analysis of the entomopathogenic nematode Steinernema hermaphroditum.</title>
        <authorList>
            <person name="Schwarz E.M."/>
            <person name="Heppert J.K."/>
            <person name="Baniya A."/>
            <person name="Schwartz H.T."/>
            <person name="Tan C.-H."/>
            <person name="Antoshechkin I."/>
            <person name="Sternberg P.W."/>
            <person name="Goodrich-Blair H."/>
            <person name="Dillman A.R."/>
        </authorList>
    </citation>
    <scope>NUCLEOTIDE SEQUENCE</scope>
    <source>
        <strain evidence="2">PS9179</strain>
        <tissue evidence="2">Whole animal</tissue>
    </source>
</reference>